<evidence type="ECO:0000256" key="3">
    <source>
        <dbReference type="ARBA" id="ARBA00022824"/>
    </source>
</evidence>
<dbReference type="SUPFAM" id="SSF48225">
    <property type="entry name" value="Seven-hairpin glycosidases"/>
    <property type="match status" value="1"/>
</dbReference>
<evidence type="ECO:0000256" key="1">
    <source>
        <dbReference type="ARBA" id="ARBA00004240"/>
    </source>
</evidence>
<dbReference type="InterPro" id="IPR001382">
    <property type="entry name" value="Glyco_hydro_47"/>
</dbReference>
<dbReference type="AlphaFoldDB" id="A0A4S4N5I8"/>
<dbReference type="InterPro" id="IPR003137">
    <property type="entry name" value="PA_domain"/>
</dbReference>
<feature type="active site" evidence="5">
    <location>
        <position position="246"/>
    </location>
</feature>
<evidence type="ECO:0000259" key="8">
    <source>
        <dbReference type="Pfam" id="PF02225"/>
    </source>
</evidence>
<evidence type="ECO:0000256" key="6">
    <source>
        <dbReference type="PIRSR" id="PIRSR601382-2"/>
    </source>
</evidence>
<dbReference type="Pfam" id="PF01532">
    <property type="entry name" value="Glyco_hydro_47"/>
    <property type="match status" value="2"/>
</dbReference>
<name>A0A4S4N5I8_9APHY</name>
<dbReference type="Proteomes" id="UP000308730">
    <property type="component" value="Unassembled WGS sequence"/>
</dbReference>
<dbReference type="Gene3D" id="1.50.10.10">
    <property type="match status" value="2"/>
</dbReference>
<reference evidence="9 10" key="1">
    <citation type="submission" date="2019-02" db="EMBL/GenBank/DDBJ databases">
        <title>Genome sequencing of the rare red list fungi Antrodiella citrinella (Flaviporus citrinellus).</title>
        <authorList>
            <person name="Buettner E."/>
            <person name="Kellner H."/>
        </authorList>
    </citation>
    <scope>NUCLEOTIDE SEQUENCE [LARGE SCALE GENOMIC DNA]</scope>
    <source>
        <strain evidence="9 10">DSM 108506</strain>
    </source>
</reference>
<keyword evidence="3" id="KW-0256">Endoplasmic reticulum</keyword>
<dbReference type="OrthoDB" id="8118055at2759"/>
<dbReference type="GO" id="GO:0004571">
    <property type="term" value="F:mannosyl-oligosaccharide 1,2-alpha-mannosidase activity"/>
    <property type="evidence" value="ECO:0007669"/>
    <property type="project" value="InterPro"/>
</dbReference>
<dbReference type="InterPro" id="IPR036026">
    <property type="entry name" value="Seven-hairpin_glycosidases"/>
</dbReference>
<protein>
    <recommendedName>
        <fullName evidence="7">alpha-1,2-Mannosidase</fullName>
        <ecNumber evidence="7">3.2.1.-</ecNumber>
    </recommendedName>
</protein>
<keyword evidence="6" id="KW-0479">Metal-binding</keyword>
<dbReference type="PRINTS" id="PR00747">
    <property type="entry name" value="GLYHDRLASE47"/>
</dbReference>
<dbReference type="EMBL" id="SGPM01000003">
    <property type="protein sequence ID" value="THH33725.1"/>
    <property type="molecule type" value="Genomic_DNA"/>
</dbReference>
<comment type="similarity">
    <text evidence="2 7">Belongs to the glycosyl hydrolase 47 family.</text>
</comment>
<feature type="active site" description="Proton donor" evidence="5">
    <location>
        <position position="227"/>
    </location>
</feature>
<evidence type="ECO:0000256" key="7">
    <source>
        <dbReference type="RuleBase" id="RU361193"/>
    </source>
</evidence>
<comment type="subcellular location">
    <subcellularLocation>
        <location evidence="1">Endoplasmic reticulum</location>
    </subcellularLocation>
</comment>
<evidence type="ECO:0000313" key="9">
    <source>
        <dbReference type="EMBL" id="THH33725.1"/>
    </source>
</evidence>
<proteinExistence type="inferred from homology"/>
<feature type="domain" description="PA" evidence="8">
    <location>
        <begin position="552"/>
        <end position="635"/>
    </location>
</feature>
<dbReference type="Gene3D" id="3.50.30.30">
    <property type="match status" value="1"/>
</dbReference>
<dbReference type="EC" id="3.2.1.-" evidence="7"/>
<comment type="caution">
    <text evidence="9">The sequence shown here is derived from an EMBL/GenBank/DDBJ whole genome shotgun (WGS) entry which is preliminary data.</text>
</comment>
<keyword evidence="4" id="KW-0325">Glycoprotein</keyword>
<sequence length="701" mass="77396">MCLSKLSHSMSLRLCHVPEEDRIGIIHALDTLVVLNDTKGFDTAVKNVIDWVSFDVNTKPQVFETTIRALGGLLSGHQFASQVGHPFYLPWYRNQLLDMAHDLGKRLLPAFSTSTGIPLARLNLRHGIPQGESVDTCTAGAGSLILEFGTLSRLTGDDRFEKAAYKAFFALWNRKSAIGLGDVAYATFDSLSAFWPGLQVLAGDIENAIKSHMVYWNLWKTHSGLPEVYDMKFQTAVALQYPLRPEFVESTWYLYRATRDPFYLDVGERILNDIEQRAKVDCGLTGISDLSTNKRDDRMESFVLSETLKYLYLLFDEDNPLHSDDSNYVLTTEGHLLTMDRKHEKRLSAIRLRATQTVSMSGSCTDQMSNMLDSCYLPAPILPLGVQMGGSYDFILSATGEIVEEDLHPTSEKIEAVADGYILHNVSGIRAHVVSRLDGRGYDITQLGPYAVRTGQSVYVDDPALVLAPLEGKNRLDDIISPARRVSQVNLRIFLDFAGAPPKIGSEVMDNLEFTINAHTALFGGDPAPSNPTTKEIRFGHGEGVRLLRVVENPHGCSPYADKYDGEAIIARRGECTFLQKLIHAKLAGASGVIVLSDEDGAIHPSAEEEEIKELFGLVDDVAVVVISRTDGELLSKVMSVSEGHGAYQVMMAVASKDSPAKQSIDKPRDTVDKRKKAADGSDFKMLYLNGHPLVNTRLLV</sequence>
<keyword evidence="6" id="KW-0106">Calcium</keyword>
<dbReference type="GO" id="GO:0044322">
    <property type="term" value="C:endoplasmic reticulum quality control compartment"/>
    <property type="evidence" value="ECO:0007669"/>
    <property type="project" value="GOC"/>
</dbReference>
<feature type="binding site" evidence="6">
    <location>
        <position position="332"/>
    </location>
    <ligand>
        <name>Ca(2+)</name>
        <dbReference type="ChEBI" id="CHEBI:29108"/>
    </ligand>
</feature>
<keyword evidence="7" id="KW-0326">Glycosidase</keyword>
<dbReference type="GO" id="GO:0005509">
    <property type="term" value="F:calcium ion binding"/>
    <property type="evidence" value="ECO:0007669"/>
    <property type="project" value="InterPro"/>
</dbReference>
<dbReference type="GO" id="GO:1904380">
    <property type="term" value="P:endoplasmic reticulum mannose trimming"/>
    <property type="evidence" value="ECO:0007669"/>
    <property type="project" value="InterPro"/>
</dbReference>
<dbReference type="InterPro" id="IPR012341">
    <property type="entry name" value="6hp_glycosidase-like_sf"/>
</dbReference>
<evidence type="ECO:0000256" key="2">
    <source>
        <dbReference type="ARBA" id="ARBA00007658"/>
    </source>
</evidence>
<evidence type="ECO:0000313" key="10">
    <source>
        <dbReference type="Proteomes" id="UP000308730"/>
    </source>
</evidence>
<feature type="active site" evidence="5">
    <location>
        <position position="182"/>
    </location>
</feature>
<evidence type="ECO:0000256" key="4">
    <source>
        <dbReference type="ARBA" id="ARBA00023180"/>
    </source>
</evidence>
<dbReference type="GO" id="GO:0016020">
    <property type="term" value="C:membrane"/>
    <property type="evidence" value="ECO:0007669"/>
    <property type="project" value="InterPro"/>
</dbReference>
<keyword evidence="7" id="KW-0378">Hydrolase</keyword>
<dbReference type="SUPFAM" id="SSF52025">
    <property type="entry name" value="PA domain"/>
    <property type="match status" value="1"/>
</dbReference>
<keyword evidence="10" id="KW-1185">Reference proteome</keyword>
<feature type="active site" description="Proton donor" evidence="5">
    <location>
        <position position="64"/>
    </location>
</feature>
<dbReference type="InterPro" id="IPR044674">
    <property type="entry name" value="EDEM1/2/3"/>
</dbReference>
<gene>
    <name evidence="9" type="ORF">EUX98_g430</name>
</gene>
<dbReference type="Pfam" id="PF02225">
    <property type="entry name" value="PA"/>
    <property type="match status" value="1"/>
</dbReference>
<dbReference type="GO" id="GO:0036503">
    <property type="term" value="P:ERAD pathway"/>
    <property type="evidence" value="ECO:0007669"/>
    <property type="project" value="UniProtKB-ARBA"/>
</dbReference>
<organism evidence="9 10">
    <name type="scientific">Antrodiella citrinella</name>
    <dbReference type="NCBI Taxonomy" id="2447956"/>
    <lineage>
        <taxon>Eukaryota</taxon>
        <taxon>Fungi</taxon>
        <taxon>Dikarya</taxon>
        <taxon>Basidiomycota</taxon>
        <taxon>Agaricomycotina</taxon>
        <taxon>Agaricomycetes</taxon>
        <taxon>Polyporales</taxon>
        <taxon>Steccherinaceae</taxon>
        <taxon>Antrodiella</taxon>
    </lineage>
</organism>
<accession>A0A4S4N5I8</accession>
<dbReference type="InterPro" id="IPR046450">
    <property type="entry name" value="PA_dom_sf"/>
</dbReference>
<dbReference type="GO" id="GO:0005975">
    <property type="term" value="P:carbohydrate metabolic process"/>
    <property type="evidence" value="ECO:0007669"/>
    <property type="project" value="InterPro"/>
</dbReference>
<comment type="cofactor">
    <cofactor evidence="6">
        <name>Ca(2+)</name>
        <dbReference type="ChEBI" id="CHEBI:29108"/>
    </cofactor>
</comment>
<dbReference type="PANTHER" id="PTHR45679:SF5">
    <property type="entry name" value="ER DEGRADATION-ENHANCING ALPHA-MANNOSIDASE-LIKE PROTEIN 1"/>
    <property type="match status" value="1"/>
</dbReference>
<dbReference type="PANTHER" id="PTHR45679">
    <property type="entry name" value="ER DEGRADATION-ENHANCING ALPHA-MANNOSIDASE-LIKE PROTEIN 2"/>
    <property type="match status" value="1"/>
</dbReference>
<evidence type="ECO:0000256" key="5">
    <source>
        <dbReference type="PIRSR" id="PIRSR601382-1"/>
    </source>
</evidence>